<name>A0ABW5Y5P9_9BACL</name>
<sequence>MNELITSYNNYILKLSKGCLVISELLREEKYVQALENIANFSEGINWIIQVRKELKNEIGIFQLNLKEIEGFLNEINEGLEIQDYVLVADLFEYELAEYFKNPALIEG</sequence>
<dbReference type="EMBL" id="JBHUOR010000142">
    <property type="protein sequence ID" value="MFD2870625.1"/>
    <property type="molecule type" value="Genomic_DNA"/>
</dbReference>
<evidence type="ECO:0000313" key="2">
    <source>
        <dbReference type="Proteomes" id="UP001597568"/>
    </source>
</evidence>
<protein>
    <submittedName>
        <fullName evidence="1">Uncharacterized protein</fullName>
    </submittedName>
</protein>
<dbReference type="RefSeq" id="WP_380149252.1">
    <property type="nucleotide sequence ID" value="NZ_JBHUOR010000142.1"/>
</dbReference>
<reference evidence="2" key="1">
    <citation type="journal article" date="2019" name="Int. J. Syst. Evol. Microbiol.">
        <title>The Global Catalogue of Microorganisms (GCM) 10K type strain sequencing project: providing services to taxonomists for standard genome sequencing and annotation.</title>
        <authorList>
            <consortium name="The Broad Institute Genomics Platform"/>
            <consortium name="The Broad Institute Genome Sequencing Center for Infectious Disease"/>
            <person name="Wu L."/>
            <person name="Ma J."/>
        </authorList>
    </citation>
    <scope>NUCLEOTIDE SEQUENCE [LARGE SCALE GENOMIC DNA]</scope>
    <source>
        <strain evidence="2">KCTC 33522</strain>
    </source>
</reference>
<accession>A0ABW5Y5P9</accession>
<evidence type="ECO:0000313" key="1">
    <source>
        <dbReference type="EMBL" id="MFD2870625.1"/>
    </source>
</evidence>
<gene>
    <name evidence="1" type="ORF">ACFSY7_19185</name>
</gene>
<dbReference type="Proteomes" id="UP001597568">
    <property type="component" value="Unassembled WGS sequence"/>
</dbReference>
<comment type="caution">
    <text evidence="1">The sequence shown here is derived from an EMBL/GenBank/DDBJ whole genome shotgun (WGS) entry which is preliminary data.</text>
</comment>
<organism evidence="1 2">
    <name type="scientific">Kurthia populi</name>
    <dbReference type="NCBI Taxonomy" id="1562132"/>
    <lineage>
        <taxon>Bacteria</taxon>
        <taxon>Bacillati</taxon>
        <taxon>Bacillota</taxon>
        <taxon>Bacilli</taxon>
        <taxon>Bacillales</taxon>
        <taxon>Caryophanaceae</taxon>
        <taxon>Kurthia</taxon>
    </lineage>
</organism>
<proteinExistence type="predicted"/>
<keyword evidence="2" id="KW-1185">Reference proteome</keyword>